<feature type="transmembrane region" description="Helical" evidence="18">
    <location>
        <begin position="119"/>
        <end position="138"/>
    </location>
</feature>
<proteinExistence type="inferred from homology"/>
<dbReference type="Pfam" id="PF00122">
    <property type="entry name" value="E1-E2_ATPase"/>
    <property type="match status" value="1"/>
</dbReference>
<dbReference type="Pfam" id="PF00689">
    <property type="entry name" value="Cation_ATPase_C"/>
    <property type="match status" value="1"/>
</dbReference>
<evidence type="ECO:0000256" key="7">
    <source>
        <dbReference type="ARBA" id="ARBA00022519"/>
    </source>
</evidence>
<feature type="transmembrane region" description="Helical" evidence="18">
    <location>
        <begin position="839"/>
        <end position="862"/>
    </location>
</feature>
<feature type="transmembrane region" description="Helical" evidence="18">
    <location>
        <begin position="908"/>
        <end position="927"/>
    </location>
</feature>
<dbReference type="InterPro" id="IPR006068">
    <property type="entry name" value="ATPase_P-typ_cation-transptr_C"/>
</dbReference>
<dbReference type="InterPro" id="IPR023298">
    <property type="entry name" value="ATPase_P-typ_TM_dom_sf"/>
</dbReference>
<dbReference type="SFLD" id="SFLDG00002">
    <property type="entry name" value="C1.7:_P-type_atpase_like"/>
    <property type="match status" value="1"/>
</dbReference>
<keyword evidence="6" id="KW-1003">Cell membrane</keyword>
<dbReference type="InterPro" id="IPR018303">
    <property type="entry name" value="ATPase_P-typ_P_site"/>
</dbReference>
<dbReference type="NCBIfam" id="TIGR01494">
    <property type="entry name" value="ATPase_P-type"/>
    <property type="match status" value="2"/>
</dbReference>
<evidence type="ECO:0000256" key="1">
    <source>
        <dbReference type="ARBA" id="ARBA00003954"/>
    </source>
</evidence>
<keyword evidence="11" id="KW-0067">ATP-binding</keyword>
<sequence length="943" mass="105522">MFKITFKKYSPKKLKNRKKQVQFSNENFIKNVSGLDQAEILKTMGLNYFGLTNEEYELRLKKYGTNELKRKEFNVFSEFISAFFGPFNIVLILISLYNFISYATNGFGQNHGSDSSFDLVGGIIIIIMVVASGTASFIQSLRSHLVTKRIATIVKSTTNIIRHKNEDEVENYQKITKKNQLDLIRLGEEIDVKHLVPGDLIYLSSGDMLPADVRIVQSNDLFINQSSLTGESMPVEKHATNKNNTNNILDLENICYTGTSVVSGSAIAIVLATGNDTYFSTISKTIMEKRPDSSFTKGIKKVTRMLLIFMLVMVPTVYLAKAIIGTIAMNGHFDSVKDNPWFQAIFFAVAVAVGLTPEMLPMIVTTNLANGASKMTKQKVVVKRLEAIQSLGAIDILCTDKTGTLTNDKIELIDYLTVDKKPDPLLLKYLYINSYYQTGLKNPMDKAIVDYVKNHNHNFSIQDITKIDEIPFDFNRRKLTIIFDDDKDNRTMITKGSVEEILNSCTKVLKEGKIVNLTDAYKRQIQAYYENVNQQGKRLLGVAFKHIKDGKTRFAPKDETNLVFMGFASFLDTPKPSTKQTIKLLKKYGVELKILTGDNEPITRAICKMVDLEIKGLVTGEEIDAASEYELRKIVEKNNIFVKLNPLQKVKIIQVLKQNDHVVGYMGDGINDAPVLRQSDVAISVNNATDIAKDASDIILLEKSLLVLEKGIIQGRTVFCNILKYIKITTASNFGNSLSVLIGTLWLPFVPMAPAQILLQNLIYDFSQFGVSLDNVDPSFLITPQRWNSKDLLPFTTINGTVSSLFDIITFAVAGYGLGFVTQYNQATAMGDASLANMAMSQFQACWFLIGLLSQTLVFQVLRTEHIPIIQSRSSWPVYSIAAFVSVIAIFITFVSQSKLGSLIQLTSPGWIFLPIAIAILASYFVVAELTKLAYKKVFNKWL</sequence>
<name>A0A7U3ZSX6_MYCPK</name>
<accession>A0A7U3ZSX6</accession>
<dbReference type="SUPFAM" id="SSF81665">
    <property type="entry name" value="Calcium ATPase, transmembrane domain M"/>
    <property type="match status" value="1"/>
</dbReference>
<comment type="similarity">
    <text evidence="3">Belongs to the cation transport ATPase (P-type) (TC 3.A.3) family. Type IIIB subfamily.</text>
</comment>
<comment type="catalytic activity">
    <reaction evidence="17">
        <text>Mg(2+)(out) + ATP + H2O = Mg(2+)(in) + ADP + phosphate + H(+)</text>
        <dbReference type="Rhea" id="RHEA:10260"/>
        <dbReference type="ChEBI" id="CHEBI:15377"/>
        <dbReference type="ChEBI" id="CHEBI:15378"/>
        <dbReference type="ChEBI" id="CHEBI:18420"/>
        <dbReference type="ChEBI" id="CHEBI:30616"/>
        <dbReference type="ChEBI" id="CHEBI:43474"/>
        <dbReference type="ChEBI" id="CHEBI:456216"/>
        <dbReference type="EC" id="7.2.2.14"/>
    </reaction>
</comment>
<keyword evidence="13" id="KW-1278">Translocase</keyword>
<comment type="subcellular location">
    <subcellularLocation>
        <location evidence="2">Cell inner membrane</location>
        <topology evidence="2">Multi-pass membrane protein</topology>
    </subcellularLocation>
</comment>
<evidence type="ECO:0000256" key="13">
    <source>
        <dbReference type="ARBA" id="ARBA00022967"/>
    </source>
</evidence>
<dbReference type="InterPro" id="IPR023299">
    <property type="entry name" value="ATPase_P-typ_cyto_dom_N"/>
</dbReference>
<dbReference type="SUPFAM" id="SSF56784">
    <property type="entry name" value="HAD-like"/>
    <property type="match status" value="1"/>
</dbReference>
<dbReference type="AlphaFoldDB" id="A0A7U3ZSX6"/>
<evidence type="ECO:0000256" key="12">
    <source>
        <dbReference type="ARBA" id="ARBA00022842"/>
    </source>
</evidence>
<comment type="function">
    <text evidence="1">Mediates magnesium influx to the cytosol.</text>
</comment>
<dbReference type="SFLD" id="SFLDS00003">
    <property type="entry name" value="Haloacid_Dehalogenase"/>
    <property type="match status" value="1"/>
</dbReference>
<dbReference type="InterPro" id="IPR001757">
    <property type="entry name" value="P_typ_ATPase"/>
</dbReference>
<dbReference type="Gene3D" id="1.20.1110.10">
    <property type="entry name" value="Calcium-transporting ATPase, transmembrane domain"/>
    <property type="match status" value="1"/>
</dbReference>
<dbReference type="Gene3D" id="3.40.1110.10">
    <property type="entry name" value="Calcium-transporting ATPase, cytoplasmic domain N"/>
    <property type="match status" value="1"/>
</dbReference>
<evidence type="ECO:0000256" key="16">
    <source>
        <dbReference type="ARBA" id="ARBA00029806"/>
    </source>
</evidence>
<dbReference type="SFLD" id="SFLDF00027">
    <property type="entry name" value="p-type_atpase"/>
    <property type="match status" value="1"/>
</dbReference>
<dbReference type="PANTHER" id="PTHR42861">
    <property type="entry name" value="CALCIUM-TRANSPORTING ATPASE"/>
    <property type="match status" value="1"/>
</dbReference>
<dbReference type="Gene3D" id="2.70.150.10">
    <property type="entry name" value="Calcium-transporting ATPase, cytoplasmic transduction domain A"/>
    <property type="match status" value="1"/>
</dbReference>
<keyword evidence="9 18" id="KW-0812">Transmembrane</keyword>
<evidence type="ECO:0000256" key="10">
    <source>
        <dbReference type="ARBA" id="ARBA00022741"/>
    </source>
</evidence>
<feature type="transmembrane region" description="Helical" evidence="18">
    <location>
        <begin position="341"/>
        <end position="369"/>
    </location>
</feature>
<dbReference type="PROSITE" id="PS00154">
    <property type="entry name" value="ATPASE_E1_E2"/>
    <property type="match status" value="1"/>
</dbReference>
<dbReference type="InterPro" id="IPR023214">
    <property type="entry name" value="HAD_sf"/>
</dbReference>
<keyword evidence="7" id="KW-0997">Cell inner membrane</keyword>
<dbReference type="InterPro" id="IPR006415">
    <property type="entry name" value="P-type_ATPase_IIIB"/>
</dbReference>
<evidence type="ECO:0000256" key="2">
    <source>
        <dbReference type="ARBA" id="ARBA00004429"/>
    </source>
</evidence>
<dbReference type="GO" id="GO:0005524">
    <property type="term" value="F:ATP binding"/>
    <property type="evidence" value="ECO:0007669"/>
    <property type="project" value="UniProtKB-KW"/>
</dbReference>
<keyword evidence="14 18" id="KW-1133">Transmembrane helix</keyword>
<dbReference type="RefSeq" id="WP_014035300.1">
    <property type="nucleotide sequence ID" value="NC_015946.1"/>
</dbReference>
<dbReference type="KEGG" id="mpf:MPUT_0591"/>
<feature type="domain" description="Cation-transporting P-type ATPase N-terminal" evidence="19">
    <location>
        <begin position="31"/>
        <end position="103"/>
    </location>
</feature>
<dbReference type="Pfam" id="PF13246">
    <property type="entry name" value="Cation_ATPase"/>
    <property type="match status" value="1"/>
</dbReference>
<evidence type="ECO:0000313" key="20">
    <source>
        <dbReference type="EMBL" id="AEM68945.1"/>
    </source>
</evidence>
<dbReference type="InterPro" id="IPR036412">
    <property type="entry name" value="HAD-like_sf"/>
</dbReference>
<dbReference type="Pfam" id="PF00690">
    <property type="entry name" value="Cation_ATPase_N"/>
    <property type="match status" value="1"/>
</dbReference>
<evidence type="ECO:0000256" key="11">
    <source>
        <dbReference type="ARBA" id="ARBA00022840"/>
    </source>
</evidence>
<feature type="transmembrane region" description="Helical" evidence="18">
    <location>
        <begin position="306"/>
        <end position="329"/>
    </location>
</feature>
<evidence type="ECO:0000256" key="5">
    <source>
        <dbReference type="ARBA" id="ARBA00013555"/>
    </source>
</evidence>
<protein>
    <recommendedName>
        <fullName evidence="5">Magnesium-transporting ATPase, P-type 1</fullName>
        <ecNumber evidence="4">7.2.2.14</ecNumber>
    </recommendedName>
    <alternativeName>
        <fullName evidence="16">Mg(2+) transport ATPase, P-type 1</fullName>
    </alternativeName>
</protein>
<evidence type="ECO:0000313" key="21">
    <source>
        <dbReference type="Proteomes" id="UP000008907"/>
    </source>
</evidence>
<keyword evidence="12" id="KW-0460">Magnesium</keyword>
<evidence type="ECO:0000256" key="15">
    <source>
        <dbReference type="ARBA" id="ARBA00023136"/>
    </source>
</evidence>
<dbReference type="SMART" id="SM00831">
    <property type="entry name" value="Cation_ATPase_N"/>
    <property type="match status" value="1"/>
</dbReference>
<evidence type="ECO:0000256" key="17">
    <source>
        <dbReference type="ARBA" id="ARBA00047295"/>
    </source>
</evidence>
<dbReference type="PRINTS" id="PR00119">
    <property type="entry name" value="CATATPASE"/>
</dbReference>
<keyword evidence="8" id="KW-0597">Phosphoprotein</keyword>
<dbReference type="GO" id="GO:0016887">
    <property type="term" value="F:ATP hydrolysis activity"/>
    <property type="evidence" value="ECO:0007669"/>
    <property type="project" value="InterPro"/>
</dbReference>
<keyword evidence="15 18" id="KW-0472">Membrane</keyword>
<organism evidence="20 21">
    <name type="scientific">Mycoplasma putrefaciens (strain ATCC 15718 / NCTC 10155 / C30 KS-1 / KS-1)</name>
    <dbReference type="NCBI Taxonomy" id="743965"/>
    <lineage>
        <taxon>Bacteria</taxon>
        <taxon>Bacillati</taxon>
        <taxon>Mycoplasmatota</taxon>
        <taxon>Mollicutes</taxon>
        <taxon>Mycoplasmataceae</taxon>
        <taxon>Mycoplasma</taxon>
    </lineage>
</organism>
<evidence type="ECO:0000256" key="6">
    <source>
        <dbReference type="ARBA" id="ARBA00022475"/>
    </source>
</evidence>
<dbReference type="InterPro" id="IPR004014">
    <property type="entry name" value="ATPase_P-typ_cation-transptr_N"/>
</dbReference>
<feature type="transmembrane region" description="Helical" evidence="18">
    <location>
        <begin position="79"/>
        <end position="99"/>
    </location>
</feature>
<dbReference type="InterPro" id="IPR044492">
    <property type="entry name" value="P_typ_ATPase_HD_dom"/>
</dbReference>
<evidence type="ECO:0000256" key="14">
    <source>
        <dbReference type="ARBA" id="ARBA00022989"/>
    </source>
</evidence>
<dbReference type="GO" id="GO:0015444">
    <property type="term" value="F:P-type magnesium transporter activity"/>
    <property type="evidence" value="ECO:0007669"/>
    <property type="project" value="UniProtKB-EC"/>
</dbReference>
<dbReference type="Proteomes" id="UP000008907">
    <property type="component" value="Chromosome"/>
</dbReference>
<dbReference type="GO" id="GO:0005886">
    <property type="term" value="C:plasma membrane"/>
    <property type="evidence" value="ECO:0007669"/>
    <property type="project" value="UniProtKB-SubCell"/>
</dbReference>
<evidence type="ECO:0000256" key="18">
    <source>
        <dbReference type="SAM" id="Phobius"/>
    </source>
</evidence>
<dbReference type="InterPro" id="IPR008250">
    <property type="entry name" value="ATPase_P-typ_transduc_dom_A_sf"/>
</dbReference>
<keyword evidence="20" id="KW-0378">Hydrolase</keyword>
<dbReference type="SUPFAM" id="SSF81653">
    <property type="entry name" value="Calcium ATPase, transduction domain A"/>
    <property type="match status" value="1"/>
</dbReference>
<gene>
    <name evidence="20" type="primary">mgtA</name>
    <name evidence="20" type="ordered locus">MPUT_0591</name>
</gene>
<evidence type="ECO:0000256" key="9">
    <source>
        <dbReference type="ARBA" id="ARBA00022692"/>
    </source>
</evidence>
<evidence type="ECO:0000256" key="4">
    <source>
        <dbReference type="ARBA" id="ARBA00012786"/>
    </source>
</evidence>
<dbReference type="Gene3D" id="3.40.50.1000">
    <property type="entry name" value="HAD superfamily/HAD-like"/>
    <property type="match status" value="1"/>
</dbReference>
<dbReference type="EMBL" id="CP003021">
    <property type="protein sequence ID" value="AEM68945.1"/>
    <property type="molecule type" value="Genomic_DNA"/>
</dbReference>
<evidence type="ECO:0000256" key="3">
    <source>
        <dbReference type="ARBA" id="ARBA00008746"/>
    </source>
</evidence>
<dbReference type="EC" id="7.2.2.14" evidence="4"/>
<evidence type="ECO:0000256" key="8">
    <source>
        <dbReference type="ARBA" id="ARBA00022553"/>
    </source>
</evidence>
<feature type="transmembrane region" description="Helical" evidence="18">
    <location>
        <begin position="792"/>
        <end position="819"/>
    </location>
</feature>
<evidence type="ECO:0000259" key="19">
    <source>
        <dbReference type="SMART" id="SM00831"/>
    </source>
</evidence>
<dbReference type="NCBIfam" id="TIGR01524">
    <property type="entry name" value="ATPase-IIIB_Mg"/>
    <property type="match status" value="1"/>
</dbReference>
<keyword evidence="10" id="KW-0547">Nucleotide-binding</keyword>
<reference evidence="20 21" key="1">
    <citation type="journal article" date="2011" name="J. Bacteriol.">
        <title>Genome Sequence of Mycoplasma putrefaciens Type Strain KS1.</title>
        <authorList>
            <person name="Calcutt M.J."/>
            <person name="Foecking M.F."/>
        </authorList>
    </citation>
    <scope>NUCLEOTIDE SEQUENCE [LARGE SCALE GENOMIC DNA]</scope>
    <source>
        <strain evidence="21">ATCC 15718 / NCTC 10155 / C30 KS-1 / KS-1</strain>
    </source>
</reference>
<feature type="transmembrane region" description="Helical" evidence="18">
    <location>
        <begin position="874"/>
        <end position="896"/>
    </location>
</feature>
<dbReference type="InterPro" id="IPR059000">
    <property type="entry name" value="ATPase_P-type_domA"/>
</dbReference>
<dbReference type="CDD" id="cd02077">
    <property type="entry name" value="P-type_ATPase_Mg"/>
    <property type="match status" value="1"/>
</dbReference>
<dbReference type="PRINTS" id="PR00120">
    <property type="entry name" value="HATPASE"/>
</dbReference>